<evidence type="ECO:0000256" key="3">
    <source>
        <dbReference type="ARBA" id="ARBA00020683"/>
    </source>
</evidence>
<feature type="compositionally biased region" description="Polar residues" evidence="7">
    <location>
        <begin position="373"/>
        <end position="388"/>
    </location>
</feature>
<evidence type="ECO:0000256" key="1">
    <source>
        <dbReference type="ARBA" id="ARBA00004496"/>
    </source>
</evidence>
<evidence type="ECO:0000259" key="10">
    <source>
        <dbReference type="Pfam" id="PF25357"/>
    </source>
</evidence>
<evidence type="ECO:0000259" key="11">
    <source>
        <dbReference type="Pfam" id="PF25624"/>
    </source>
</evidence>
<evidence type="ECO:0000259" key="9">
    <source>
        <dbReference type="Pfam" id="PF23142"/>
    </source>
</evidence>
<feature type="region of interest" description="Disordered" evidence="7">
    <location>
        <begin position="276"/>
        <end position="339"/>
    </location>
</feature>
<dbReference type="Pfam" id="PF25624">
    <property type="entry name" value="PH_S11IP_C"/>
    <property type="match status" value="1"/>
</dbReference>
<dbReference type="InterPro" id="IPR057288">
    <property type="entry name" value="PH_PLEKHM2"/>
</dbReference>
<feature type="compositionally biased region" description="Basic residues" evidence="7">
    <location>
        <begin position="312"/>
        <end position="321"/>
    </location>
</feature>
<evidence type="ECO:0000256" key="7">
    <source>
        <dbReference type="SAM" id="MobiDB-lite"/>
    </source>
</evidence>
<feature type="non-terminal residue" evidence="12">
    <location>
        <position position="1"/>
    </location>
</feature>
<keyword evidence="4" id="KW-0963">Cytoplasm</keyword>
<dbReference type="SUPFAM" id="SSF52058">
    <property type="entry name" value="L domain-like"/>
    <property type="match status" value="1"/>
</dbReference>
<dbReference type="Gene3D" id="3.80.10.10">
    <property type="entry name" value="Ribonuclease Inhibitor"/>
    <property type="match status" value="2"/>
</dbReference>
<comment type="subcellular location">
    <subcellularLocation>
        <location evidence="1">Cytoplasm</location>
    </subcellularLocation>
</comment>
<organism evidence="12 13">
    <name type="scientific">Chiloscyllium punctatum</name>
    <name type="common">Brownbanded bambooshark</name>
    <name type="synonym">Hemiscyllium punctatum</name>
    <dbReference type="NCBI Taxonomy" id="137246"/>
    <lineage>
        <taxon>Eukaryota</taxon>
        <taxon>Metazoa</taxon>
        <taxon>Chordata</taxon>
        <taxon>Craniata</taxon>
        <taxon>Vertebrata</taxon>
        <taxon>Chondrichthyes</taxon>
        <taxon>Elasmobranchii</taxon>
        <taxon>Galeomorphii</taxon>
        <taxon>Galeoidea</taxon>
        <taxon>Orectolobiformes</taxon>
        <taxon>Hemiscylliidae</taxon>
        <taxon>Chiloscyllium</taxon>
    </lineage>
</organism>
<feature type="compositionally biased region" description="Low complexity" evidence="7">
    <location>
        <begin position="296"/>
        <end position="308"/>
    </location>
</feature>
<dbReference type="STRING" id="137246.A0A401T2S2"/>
<feature type="region of interest" description="Disordered" evidence="7">
    <location>
        <begin position="373"/>
        <end position="402"/>
    </location>
</feature>
<evidence type="ECO:0000259" key="8">
    <source>
        <dbReference type="Pfam" id="PF15904"/>
    </source>
</evidence>
<feature type="domain" description="STK11-interacting protein C-terminal PH" evidence="11">
    <location>
        <begin position="976"/>
        <end position="1124"/>
    </location>
</feature>
<dbReference type="SMART" id="SM00369">
    <property type="entry name" value="LRR_TYP"/>
    <property type="match status" value="3"/>
</dbReference>
<dbReference type="InterPro" id="IPR057676">
    <property type="entry name" value="PH_S11IP_C"/>
</dbReference>
<dbReference type="OrthoDB" id="7451790at2759"/>
<dbReference type="EMBL" id="BEZZ01000919">
    <property type="protein sequence ID" value="GCC36959.1"/>
    <property type="molecule type" value="Genomic_DNA"/>
</dbReference>
<dbReference type="InterPro" id="IPR031782">
    <property type="entry name" value="LIP1_N"/>
</dbReference>
<feature type="domain" description="PLEKHM2 PH" evidence="9">
    <location>
        <begin position="833"/>
        <end position="961"/>
    </location>
</feature>
<comment type="similarity">
    <text evidence="2">Belongs to the STK11IP family.</text>
</comment>
<dbReference type="Pfam" id="PF25357">
    <property type="entry name" value="PH_S11IP"/>
    <property type="match status" value="1"/>
</dbReference>
<dbReference type="GO" id="GO:0008104">
    <property type="term" value="P:intracellular protein localization"/>
    <property type="evidence" value="ECO:0007669"/>
    <property type="project" value="TreeGrafter"/>
</dbReference>
<dbReference type="InterPro" id="IPR003591">
    <property type="entry name" value="Leu-rich_rpt_typical-subtyp"/>
</dbReference>
<dbReference type="InterPro" id="IPR057292">
    <property type="entry name" value="PH_S11IP"/>
</dbReference>
<evidence type="ECO:0000256" key="6">
    <source>
        <dbReference type="ARBA" id="ARBA00022737"/>
    </source>
</evidence>
<protein>
    <recommendedName>
        <fullName evidence="3">Serine/threonine-protein kinase 11-interacting protein</fullName>
    </recommendedName>
</protein>
<dbReference type="PROSITE" id="PS51450">
    <property type="entry name" value="LRR"/>
    <property type="match status" value="4"/>
</dbReference>
<evidence type="ECO:0000313" key="12">
    <source>
        <dbReference type="EMBL" id="GCC36959.1"/>
    </source>
</evidence>
<dbReference type="PANTHER" id="PTHR15454:SF69">
    <property type="entry name" value="SERINE_THREONINE-PROTEIN KINASE 11-INTERACTING PROTEIN"/>
    <property type="match status" value="1"/>
</dbReference>
<dbReference type="InterPro" id="IPR001611">
    <property type="entry name" value="Leu-rich_rpt"/>
</dbReference>
<evidence type="ECO:0000256" key="5">
    <source>
        <dbReference type="ARBA" id="ARBA00022614"/>
    </source>
</evidence>
<gene>
    <name evidence="12" type="ORF">chiPu_0015459</name>
</gene>
<keyword evidence="5" id="KW-0433">Leucine-rich repeat</keyword>
<reference evidence="12 13" key="1">
    <citation type="journal article" date="2018" name="Nat. Ecol. Evol.">
        <title>Shark genomes provide insights into elasmobranch evolution and the origin of vertebrates.</title>
        <authorList>
            <person name="Hara Y"/>
            <person name="Yamaguchi K"/>
            <person name="Onimaru K"/>
            <person name="Kadota M"/>
            <person name="Koyanagi M"/>
            <person name="Keeley SD"/>
            <person name="Tatsumi K"/>
            <person name="Tanaka K"/>
            <person name="Motone F"/>
            <person name="Kageyama Y"/>
            <person name="Nozu R"/>
            <person name="Adachi N"/>
            <person name="Nishimura O"/>
            <person name="Nakagawa R"/>
            <person name="Tanegashima C"/>
            <person name="Kiyatake I"/>
            <person name="Matsumoto R"/>
            <person name="Murakumo K"/>
            <person name="Nishida K"/>
            <person name="Terakita A"/>
            <person name="Kuratani S"/>
            <person name="Sato K"/>
            <person name="Hyodo S Kuraku.S."/>
        </authorList>
    </citation>
    <scope>NUCLEOTIDE SEQUENCE [LARGE SCALE GENOMIC DNA]</scope>
</reference>
<dbReference type="Pfam" id="PF15904">
    <property type="entry name" value="LIP1"/>
    <property type="match status" value="1"/>
</dbReference>
<feature type="compositionally biased region" description="Polar residues" evidence="7">
    <location>
        <begin position="282"/>
        <end position="295"/>
    </location>
</feature>
<keyword evidence="6" id="KW-0677">Repeat</keyword>
<dbReference type="PANTHER" id="PTHR15454">
    <property type="entry name" value="NISCHARIN RELATED"/>
    <property type="match status" value="1"/>
</dbReference>
<accession>A0A401T2S2</accession>
<feature type="domain" description="Serine/threonine-protein kinase 11-interacting protein PH" evidence="10">
    <location>
        <begin position="467"/>
        <end position="582"/>
    </location>
</feature>
<name>A0A401T2S2_CHIPU</name>
<dbReference type="Pfam" id="PF23142">
    <property type="entry name" value="PH_PLEKHM2"/>
    <property type="match status" value="1"/>
</dbReference>
<dbReference type="OMA" id="MVKFGRQ"/>
<dbReference type="GO" id="GO:0005737">
    <property type="term" value="C:cytoplasm"/>
    <property type="evidence" value="ECO:0007669"/>
    <property type="project" value="UniProtKB-SubCell"/>
</dbReference>
<comment type="caution">
    <text evidence="12">The sequence shown here is derived from an EMBL/GenBank/DDBJ whole genome shotgun (WGS) entry which is preliminary data.</text>
</comment>
<dbReference type="Proteomes" id="UP000287033">
    <property type="component" value="Unassembled WGS sequence"/>
</dbReference>
<feature type="domain" description="LKB1 serine/threonine kinase interacting protein 1 N-terminal" evidence="8">
    <location>
        <begin position="1"/>
        <end position="30"/>
    </location>
</feature>
<dbReference type="AlphaFoldDB" id="A0A401T2S2"/>
<proteinExistence type="inferred from homology"/>
<keyword evidence="13" id="KW-1185">Reference proteome</keyword>
<dbReference type="SMART" id="SM00365">
    <property type="entry name" value="LRR_SD22"/>
    <property type="match status" value="3"/>
</dbReference>
<dbReference type="FunFam" id="3.80.10.10:FF:000527">
    <property type="entry name" value="Serine/threonine kinase 11 interacting protein"/>
    <property type="match status" value="1"/>
</dbReference>
<sequence length="1128" mass="126239">HPSDTASVLEVQFLFDVLQKTVSLKLVHPPGPKLQTPVKIMAFKSLRFLELKRVPPHCLEGLRFVYTRLEILVCSSCINTIEEIISVCGGDLSSALPWLDLHTLNFSNNFITSLDSSLALLSVLRILDLSHNRIRDCAEHLKPLSELEYVNLSYNLLERVPVFSSCSRVQLTTLLLRNNNLENINGVEHLSHLKHLDLAYNMISEHAQLAPLSQLHSLKELFLQGNPVCYQKRHRPCTIYHLSPKAAFMRLILDGEPLTMAELAYLPKSGRLIGQSMRHSSRNSPLRNVLESSLTSNRSDSVYSSASSARPITRKKSKIKVRAASISEPSDSDKDIPNTPVISHVVLQHQEDIKRMDELRGQIGDDWLRYQHHLNSPSEGQTDNSEVANTPGKDEADSSSSIFHRRNSLDATSEESGDHARSNETTLLAPVSNQDECASSSYLASEEGAYLNNSVSLMETQEEEEEETVRDVCQPFIVGRLVEEEPEMESSWMFLRVTEDQLLEVDLMNADVLEKLELSSLTAIHTSEEFWESRGQALPAVECSFSYIRRDKRKRKYVILDKNPQDASEMLVKILSDALEANQRAMQEHFPKLQCLKCQHEFTVSPQEREAAHCLSERSSVGQADDPDYLQIESPKASPTCPKCASEIVIIVPSEVHTCTSTPVHLEDEVVKVDVLKIAFTDGSTTGSLKSIESPSRLSLDAGPGVLGDCATDMLSMDPEIYSFAAGKCASFYLECDQSCSSSVRDGSRVSDTSGDVDPSLGTLEQSVHTAPQGGCSPGVYCGSANQRGSTDSLTWSYRYGTPGLTPSSPRSECGDDLSTTSKVAEFNLSVEDFQTIDHRLKLFLDVEVFSEDKEEYRCFVKASTVKYGSPQEYPSLLIMSNFNVYILEITGPVSGQPATWLRKREVHPILGLVHIQVGLRTQSISMEFDSSGASYTLLIRNPSKCKSFMQFFTDMVRELTPRSISKLESICFTRMDPQHKLWPLICEHPAADSPEYQCPNYLYVLAFLLEDGDLSPVSVVATSTTIYLLVEDHQWRKLMGEMDNPLPQEVPTKESQAISDISSVSLYQSAPHDIQLRFYHEVSRTESIWHLRTECVELVKAVVDWVQEPWKEMFGVPLNIAVHQTLD</sequence>
<evidence type="ECO:0000256" key="4">
    <source>
        <dbReference type="ARBA" id="ARBA00022490"/>
    </source>
</evidence>
<evidence type="ECO:0000256" key="2">
    <source>
        <dbReference type="ARBA" id="ARBA00008771"/>
    </source>
</evidence>
<evidence type="ECO:0000313" key="13">
    <source>
        <dbReference type="Proteomes" id="UP000287033"/>
    </source>
</evidence>
<dbReference type="InterPro" id="IPR032675">
    <property type="entry name" value="LRR_dom_sf"/>
</dbReference>